<name>A0A6J5N8Y5_9CAUD</name>
<proteinExistence type="predicted"/>
<dbReference type="InterPro" id="IPR011335">
    <property type="entry name" value="Restrct_endonuc-II-like"/>
</dbReference>
<dbReference type="SUPFAM" id="SSF52980">
    <property type="entry name" value="Restriction endonuclease-like"/>
    <property type="match status" value="1"/>
</dbReference>
<dbReference type="Gene3D" id="3.40.960.10">
    <property type="entry name" value="VSR Endonuclease"/>
    <property type="match status" value="1"/>
</dbReference>
<evidence type="ECO:0000313" key="1">
    <source>
        <dbReference type="EMBL" id="CAB4155589.1"/>
    </source>
</evidence>
<gene>
    <name evidence="1" type="ORF">UFOVP667_12</name>
</gene>
<accession>A0A6J5N8Y5</accession>
<sequence length="201" mass="23575">MKISYPSYRSSKERRDQRDKYALRVPKKWVDPFPTVHGTLPEKMVYAELSFRGIQFYFLNDFRYTIPEIDFSQEYQTDFVIPDLKLIIEVQGAYWHSKPGTIEADAFKFAVYQITGWRTLAWWDFDILANLPLLFAADPQLAAASRYNGSYQPAELTPVSRKKQDTSQGIRTLNYKRGLRSLYKKDPVMIKKKYKSKGLFS</sequence>
<dbReference type="EMBL" id="LR796629">
    <property type="protein sequence ID" value="CAB4155589.1"/>
    <property type="molecule type" value="Genomic_DNA"/>
</dbReference>
<reference evidence="1" key="1">
    <citation type="submission" date="2020-04" db="EMBL/GenBank/DDBJ databases">
        <authorList>
            <person name="Chiriac C."/>
            <person name="Salcher M."/>
            <person name="Ghai R."/>
            <person name="Kavagutti S V."/>
        </authorList>
    </citation>
    <scope>NUCLEOTIDE SEQUENCE</scope>
</reference>
<organism evidence="1">
    <name type="scientific">uncultured Caudovirales phage</name>
    <dbReference type="NCBI Taxonomy" id="2100421"/>
    <lineage>
        <taxon>Viruses</taxon>
        <taxon>Duplodnaviria</taxon>
        <taxon>Heunggongvirae</taxon>
        <taxon>Uroviricota</taxon>
        <taxon>Caudoviricetes</taxon>
        <taxon>Peduoviridae</taxon>
        <taxon>Maltschvirus</taxon>
        <taxon>Maltschvirus maltsch</taxon>
    </lineage>
</organism>
<protein>
    <submittedName>
        <fullName evidence="1">Uncharacterized protein</fullName>
    </submittedName>
</protein>